<keyword evidence="4" id="KW-1185">Reference proteome</keyword>
<dbReference type="OrthoDB" id="79230at2759"/>
<keyword evidence="2" id="KW-1133">Transmembrane helix</keyword>
<feature type="region of interest" description="Disordered" evidence="1">
    <location>
        <begin position="193"/>
        <end position="224"/>
    </location>
</feature>
<evidence type="ECO:0000313" key="4">
    <source>
        <dbReference type="Proteomes" id="UP000243217"/>
    </source>
</evidence>
<comment type="caution">
    <text evidence="3">The sequence shown here is derived from an EMBL/GenBank/DDBJ whole genome shotgun (WGS) entry which is preliminary data.</text>
</comment>
<evidence type="ECO:0000313" key="3">
    <source>
        <dbReference type="EMBL" id="OQS06508.1"/>
    </source>
</evidence>
<dbReference type="AlphaFoldDB" id="A0A1W0A8F2"/>
<keyword evidence="2" id="KW-0812">Transmembrane</keyword>
<reference evidence="3 4" key="1">
    <citation type="journal article" date="2014" name="Genome Biol. Evol.">
        <title>The secreted proteins of Achlya hypogyna and Thraustotheca clavata identify the ancestral oomycete secretome and reveal gene acquisitions by horizontal gene transfer.</title>
        <authorList>
            <person name="Misner I."/>
            <person name="Blouin N."/>
            <person name="Leonard G."/>
            <person name="Richards T.A."/>
            <person name="Lane C.E."/>
        </authorList>
    </citation>
    <scope>NUCLEOTIDE SEQUENCE [LARGE SCALE GENOMIC DNA]</scope>
    <source>
        <strain evidence="3 4">ATCC 34112</strain>
    </source>
</reference>
<gene>
    <name evidence="3" type="ORF">THRCLA_20359</name>
</gene>
<feature type="compositionally biased region" description="Pro residues" evidence="1">
    <location>
        <begin position="197"/>
        <end position="209"/>
    </location>
</feature>
<evidence type="ECO:0000256" key="1">
    <source>
        <dbReference type="SAM" id="MobiDB-lite"/>
    </source>
</evidence>
<sequence>MPMHEVEHRWLWKIIAVCVLLGSIGMFGPAVVLRETPRERLTNLAAAQAELDRKRDLVRSKRIALQEEMEALQLKASSILKGLAWRKVREEDYNAERIRHIEGIREYLADGRAKMEKMVLETTQTLKNTFHEVQKHVEYVGTHNSNDESYKNDEKHDENEPIVEPETSVDDGLPTIQIQPQQVIEEPKIAPLLPTVLPKPTPAPAPAPRPTKLRPKPSATAKPIPTTSWFPDTMTIIYVGGSLILVVLVLAMLSSLYEQQVGYPFTPRKPKTRTSLGGKEDRVTRNLDFGEVNEEEEEDGRGNRGNLYGTEFIPTDESLLTPTPVRRSRRLHRQQPSIFLSTANTS</sequence>
<feature type="region of interest" description="Disordered" evidence="1">
    <location>
        <begin position="263"/>
        <end position="346"/>
    </location>
</feature>
<feature type="compositionally biased region" description="Polar residues" evidence="1">
    <location>
        <begin position="334"/>
        <end position="346"/>
    </location>
</feature>
<proteinExistence type="predicted"/>
<keyword evidence="2" id="KW-0472">Membrane</keyword>
<feature type="compositionally biased region" description="Acidic residues" evidence="1">
    <location>
        <begin position="160"/>
        <end position="169"/>
    </location>
</feature>
<evidence type="ECO:0000256" key="2">
    <source>
        <dbReference type="SAM" id="Phobius"/>
    </source>
</evidence>
<feature type="transmembrane region" description="Helical" evidence="2">
    <location>
        <begin position="12"/>
        <end position="33"/>
    </location>
</feature>
<feature type="compositionally biased region" description="Basic and acidic residues" evidence="1">
    <location>
        <begin position="145"/>
        <end position="159"/>
    </location>
</feature>
<feature type="region of interest" description="Disordered" evidence="1">
    <location>
        <begin position="142"/>
        <end position="174"/>
    </location>
</feature>
<dbReference type="Proteomes" id="UP000243217">
    <property type="component" value="Unassembled WGS sequence"/>
</dbReference>
<accession>A0A1W0A8F2</accession>
<protein>
    <submittedName>
        <fullName evidence="3">Uncharacterized protein</fullName>
    </submittedName>
</protein>
<organism evidence="3 4">
    <name type="scientific">Thraustotheca clavata</name>
    <dbReference type="NCBI Taxonomy" id="74557"/>
    <lineage>
        <taxon>Eukaryota</taxon>
        <taxon>Sar</taxon>
        <taxon>Stramenopiles</taxon>
        <taxon>Oomycota</taxon>
        <taxon>Saprolegniomycetes</taxon>
        <taxon>Saprolegniales</taxon>
        <taxon>Achlyaceae</taxon>
        <taxon>Thraustotheca</taxon>
    </lineage>
</organism>
<name>A0A1W0A8F2_9STRA</name>
<feature type="transmembrane region" description="Helical" evidence="2">
    <location>
        <begin position="236"/>
        <end position="257"/>
    </location>
</feature>
<dbReference type="EMBL" id="JNBS01000337">
    <property type="protein sequence ID" value="OQS06508.1"/>
    <property type="molecule type" value="Genomic_DNA"/>
</dbReference>